<evidence type="ECO:0000313" key="1">
    <source>
        <dbReference type="EMBL" id="VVD02184.1"/>
    </source>
</evidence>
<dbReference type="Proteomes" id="UP000324832">
    <property type="component" value="Unassembled WGS sequence"/>
</dbReference>
<proteinExistence type="predicted"/>
<sequence>MTQHPSCSVRLHDKALSLGSMRPVVAEDTPEFCGLVGRSTDSELEYVQVTPGVLKSPMIKKSSVGDSSNIFSKLE</sequence>
<keyword evidence="2" id="KW-1185">Reference proteome</keyword>
<accession>A0A5E4QWY9</accession>
<dbReference type="EMBL" id="FZQP02005877">
    <property type="protein sequence ID" value="VVD02184.1"/>
    <property type="molecule type" value="Genomic_DNA"/>
</dbReference>
<protein>
    <submittedName>
        <fullName evidence="1">Uncharacterized protein</fullName>
    </submittedName>
</protein>
<evidence type="ECO:0000313" key="2">
    <source>
        <dbReference type="Proteomes" id="UP000324832"/>
    </source>
</evidence>
<dbReference type="AlphaFoldDB" id="A0A5E4QWY9"/>
<organism evidence="1 2">
    <name type="scientific">Leptidea sinapis</name>
    <dbReference type="NCBI Taxonomy" id="189913"/>
    <lineage>
        <taxon>Eukaryota</taxon>
        <taxon>Metazoa</taxon>
        <taxon>Ecdysozoa</taxon>
        <taxon>Arthropoda</taxon>
        <taxon>Hexapoda</taxon>
        <taxon>Insecta</taxon>
        <taxon>Pterygota</taxon>
        <taxon>Neoptera</taxon>
        <taxon>Endopterygota</taxon>
        <taxon>Lepidoptera</taxon>
        <taxon>Glossata</taxon>
        <taxon>Ditrysia</taxon>
        <taxon>Papilionoidea</taxon>
        <taxon>Pieridae</taxon>
        <taxon>Dismorphiinae</taxon>
        <taxon>Leptidea</taxon>
    </lineage>
</organism>
<name>A0A5E4QWY9_9NEOP</name>
<reference evidence="1 2" key="1">
    <citation type="submission" date="2017-07" db="EMBL/GenBank/DDBJ databases">
        <authorList>
            <person name="Talla V."/>
            <person name="Backstrom N."/>
        </authorList>
    </citation>
    <scope>NUCLEOTIDE SEQUENCE [LARGE SCALE GENOMIC DNA]</scope>
</reference>
<gene>
    <name evidence="1" type="ORF">LSINAPIS_LOCUS12453</name>
</gene>